<dbReference type="AlphaFoldDB" id="A0A239NK05"/>
<dbReference type="RefSeq" id="WP_089251870.1">
    <property type="nucleotide sequence ID" value="NZ_FZPH01000009.1"/>
</dbReference>
<name>A0A239NK05_9ACTN</name>
<dbReference type="Gene3D" id="3.30.70.1090">
    <property type="entry name" value="Dimeric alpha+beta barrel"/>
    <property type="match status" value="1"/>
</dbReference>
<dbReference type="InterPro" id="IPR011008">
    <property type="entry name" value="Dimeric_a/b-barrel"/>
</dbReference>
<proteinExistence type="predicted"/>
<keyword evidence="2" id="KW-1185">Reference proteome</keyword>
<reference evidence="1 2" key="1">
    <citation type="submission" date="2017-06" db="EMBL/GenBank/DDBJ databases">
        <authorList>
            <person name="Kim H.J."/>
            <person name="Triplett B.A."/>
        </authorList>
    </citation>
    <scope>NUCLEOTIDE SEQUENCE [LARGE SCALE GENOMIC DNA]</scope>
    <source>
        <strain evidence="1 2">CGMCC 4.5593</strain>
    </source>
</reference>
<dbReference type="InterPro" id="IPR006765">
    <property type="entry name" value="Polyketide_synth_cyclase"/>
</dbReference>
<sequence length="106" mass="11976">MNRTVIVAKIQPDAQQSVAQIFAASDATSLPHDLGVRTRSLYSLNDLYLHVIEFSDDPTEALRKGPGLAGFKQISDDLRAYIKPYDPQTWKSPQDAVAREFYHWRG</sequence>
<evidence type="ECO:0000313" key="1">
    <source>
        <dbReference type="EMBL" id="SNT54688.1"/>
    </source>
</evidence>
<organism evidence="1 2">
    <name type="scientific">Asanoa hainanensis</name>
    <dbReference type="NCBI Taxonomy" id="560556"/>
    <lineage>
        <taxon>Bacteria</taxon>
        <taxon>Bacillati</taxon>
        <taxon>Actinomycetota</taxon>
        <taxon>Actinomycetes</taxon>
        <taxon>Micromonosporales</taxon>
        <taxon>Micromonosporaceae</taxon>
        <taxon>Asanoa</taxon>
    </lineage>
</organism>
<evidence type="ECO:0000313" key="2">
    <source>
        <dbReference type="Proteomes" id="UP000198362"/>
    </source>
</evidence>
<accession>A0A239NK05</accession>
<dbReference type="SUPFAM" id="SSF54909">
    <property type="entry name" value="Dimeric alpha+beta barrel"/>
    <property type="match status" value="1"/>
</dbReference>
<dbReference type="OrthoDB" id="4147507at2"/>
<dbReference type="EMBL" id="FZPH01000009">
    <property type="protein sequence ID" value="SNT54688.1"/>
    <property type="molecule type" value="Genomic_DNA"/>
</dbReference>
<dbReference type="Proteomes" id="UP000198362">
    <property type="component" value="Unassembled WGS sequence"/>
</dbReference>
<dbReference type="InterPro" id="IPR038474">
    <property type="entry name" value="Polyketide_synth_cyclase_sf"/>
</dbReference>
<dbReference type="Pfam" id="PF04673">
    <property type="entry name" value="Cyclase_polyket"/>
    <property type="match status" value="1"/>
</dbReference>
<dbReference type="GO" id="GO:0030639">
    <property type="term" value="P:polyketide biosynthetic process"/>
    <property type="evidence" value="ECO:0007669"/>
    <property type="project" value="InterPro"/>
</dbReference>
<protein>
    <submittedName>
        <fullName evidence="1">Cyclase</fullName>
    </submittedName>
</protein>
<gene>
    <name evidence="1" type="ORF">SAMN05421812_109103</name>
</gene>